<gene>
    <name evidence="1" type="ORF">DCF82_19180</name>
</gene>
<dbReference type="SUPFAM" id="SSF54427">
    <property type="entry name" value="NTF2-like"/>
    <property type="match status" value="1"/>
</dbReference>
<name>A0A3B8WTK1_MARNT</name>
<dbReference type="Proteomes" id="UP000261325">
    <property type="component" value="Unassembled WGS sequence"/>
</dbReference>
<evidence type="ECO:0000313" key="1">
    <source>
        <dbReference type="EMBL" id="HAC29905.1"/>
    </source>
</evidence>
<accession>A0A3B8WTK1</accession>
<dbReference type="InterPro" id="IPR039437">
    <property type="entry name" value="FrzH/put_lumazine-bd"/>
</dbReference>
<dbReference type="AlphaFoldDB" id="A0A3B8WTK1"/>
<dbReference type="EMBL" id="DLYI01000269">
    <property type="protein sequence ID" value="HAC29905.1"/>
    <property type="molecule type" value="Genomic_DNA"/>
</dbReference>
<dbReference type="Gene3D" id="3.10.450.50">
    <property type="match status" value="1"/>
</dbReference>
<proteinExistence type="predicted"/>
<sequence length="118" mass="13398">MDTEKPQLEAMVNEYFQGLHTGDANRLAPLFHRDCVLKAPDLRRTLDEWLADVTTRPIPAHIGHPENYRILRVELAGSQAMVKVACPLPHGNFIDYLGFLKEDGVWKIVNKMYAPVTT</sequence>
<evidence type="ECO:0000313" key="2">
    <source>
        <dbReference type="Proteomes" id="UP000261325"/>
    </source>
</evidence>
<reference evidence="1 2" key="1">
    <citation type="journal article" date="2018" name="Nat. Biotechnol.">
        <title>A standardized bacterial taxonomy based on genome phylogeny substantially revises the tree of life.</title>
        <authorList>
            <person name="Parks D.H."/>
            <person name="Chuvochina M."/>
            <person name="Waite D.W."/>
            <person name="Rinke C."/>
            <person name="Skarshewski A."/>
            <person name="Chaumeil P.A."/>
            <person name="Hugenholtz P."/>
        </authorList>
    </citation>
    <scope>NUCLEOTIDE SEQUENCE [LARGE SCALE GENOMIC DNA]</scope>
    <source>
        <strain evidence="1">UBA9049</strain>
    </source>
</reference>
<protein>
    <submittedName>
        <fullName evidence="1">Nuclear transport factor 2 family protein</fullName>
    </submittedName>
</protein>
<dbReference type="InterPro" id="IPR032710">
    <property type="entry name" value="NTF2-like_dom_sf"/>
</dbReference>
<organism evidence="1 2">
    <name type="scientific">Marinobacter nauticus</name>
    <name type="common">Marinobacter hydrocarbonoclasticus</name>
    <name type="synonym">Marinobacter aquaeolei</name>
    <dbReference type="NCBI Taxonomy" id="2743"/>
    <lineage>
        <taxon>Bacteria</taxon>
        <taxon>Pseudomonadati</taxon>
        <taxon>Pseudomonadota</taxon>
        <taxon>Gammaproteobacteria</taxon>
        <taxon>Pseudomonadales</taxon>
        <taxon>Marinobacteraceae</taxon>
        <taxon>Marinobacter</taxon>
    </lineage>
</organism>
<dbReference type="Pfam" id="PF12893">
    <property type="entry name" value="Lumazine_bd_2"/>
    <property type="match status" value="1"/>
</dbReference>
<comment type="caution">
    <text evidence="1">The sequence shown here is derived from an EMBL/GenBank/DDBJ whole genome shotgun (WGS) entry which is preliminary data.</text>
</comment>
<dbReference type="OMA" id="KPREDFI"/>